<dbReference type="GO" id="GO:0045121">
    <property type="term" value="C:membrane raft"/>
    <property type="evidence" value="ECO:0007669"/>
    <property type="project" value="TreeGrafter"/>
</dbReference>
<dbReference type="Gene3D" id="2.60.40.10">
    <property type="entry name" value="Immunoglobulins"/>
    <property type="match status" value="1"/>
</dbReference>
<evidence type="ECO:0000259" key="3">
    <source>
        <dbReference type="PROSITE" id="PS50835"/>
    </source>
</evidence>
<dbReference type="GO" id="GO:1990782">
    <property type="term" value="F:protein tyrosine kinase binding"/>
    <property type="evidence" value="ECO:0007669"/>
    <property type="project" value="TreeGrafter"/>
</dbReference>
<feature type="domain" description="Ig-like" evidence="3">
    <location>
        <begin position="12"/>
        <end position="111"/>
    </location>
</feature>
<dbReference type="PROSITE" id="PS50835">
    <property type="entry name" value="IG_LIKE"/>
    <property type="match status" value="1"/>
</dbReference>
<feature type="transmembrane region" description="Helical" evidence="1">
    <location>
        <begin position="234"/>
        <end position="257"/>
    </location>
</feature>
<dbReference type="AlphaFoldDB" id="A0A9N7YK68"/>
<dbReference type="PANTHER" id="PTHR11422:SF5">
    <property type="entry name" value="DIVERSE IMMUNOGLOBULIN DOMAIN-CONTAINING PROTEIN 1.1 ISOFORM X1-RELATED"/>
    <property type="match status" value="1"/>
</dbReference>
<dbReference type="InterPro" id="IPR003599">
    <property type="entry name" value="Ig_sub"/>
</dbReference>
<comment type="caution">
    <text evidence="4">The sequence shown here is derived from an EMBL/GenBank/DDBJ whole genome shotgun (WGS) entry which is preliminary data.</text>
</comment>
<evidence type="ECO:0000256" key="2">
    <source>
        <dbReference type="SAM" id="SignalP"/>
    </source>
</evidence>
<keyword evidence="1" id="KW-1133">Transmembrane helix</keyword>
<dbReference type="GO" id="GO:0070374">
    <property type="term" value="P:positive regulation of ERK1 and ERK2 cascade"/>
    <property type="evidence" value="ECO:0007669"/>
    <property type="project" value="TreeGrafter"/>
</dbReference>
<organism evidence="4 5">
    <name type="scientific">Pleuronectes platessa</name>
    <name type="common">European plaice</name>
    <dbReference type="NCBI Taxonomy" id="8262"/>
    <lineage>
        <taxon>Eukaryota</taxon>
        <taxon>Metazoa</taxon>
        <taxon>Chordata</taxon>
        <taxon>Craniata</taxon>
        <taxon>Vertebrata</taxon>
        <taxon>Euteleostomi</taxon>
        <taxon>Actinopterygii</taxon>
        <taxon>Neopterygii</taxon>
        <taxon>Teleostei</taxon>
        <taxon>Neoteleostei</taxon>
        <taxon>Acanthomorphata</taxon>
        <taxon>Carangaria</taxon>
        <taxon>Pleuronectiformes</taxon>
        <taxon>Pleuronectoidei</taxon>
        <taxon>Pleuronectidae</taxon>
        <taxon>Pleuronectes</taxon>
    </lineage>
</organism>
<keyword evidence="1" id="KW-0812">Transmembrane</keyword>
<dbReference type="GO" id="GO:0035723">
    <property type="term" value="P:interleukin-15-mediated signaling pathway"/>
    <property type="evidence" value="ECO:0007669"/>
    <property type="project" value="TreeGrafter"/>
</dbReference>
<dbReference type="GO" id="GO:0009897">
    <property type="term" value="C:external side of plasma membrane"/>
    <property type="evidence" value="ECO:0007669"/>
    <property type="project" value="TreeGrafter"/>
</dbReference>
<sequence length="262" mass="28691">MAPLLFLLILLPTIEASLERQHLFHTRGDEAVLPCNIVSSSTRCSMVTWMVNRAQKENTVTLHNGFDSIPGLSLGSNCSLLITNVSDEDAGRYFCELKSSRHQKALPVILTVFTVSWLPADPVGGLVIECALERPFLFSSCVDRRFRWLDKGTGAVLSGEDVSFNNTGDRCVSSLHVDRRHNRSYTCQYVDGDMQVQIQADYTPAANKDSSGCSCSFGSSESSDLSGSSGWSPLSYVMLTVRVAGLILLVTITALMIRDRGN</sequence>
<keyword evidence="5" id="KW-1185">Reference proteome</keyword>
<feature type="signal peptide" evidence="2">
    <location>
        <begin position="1"/>
        <end position="16"/>
    </location>
</feature>
<dbReference type="Proteomes" id="UP001153269">
    <property type="component" value="Unassembled WGS sequence"/>
</dbReference>
<gene>
    <name evidence="4" type="ORF">PLEPLA_LOCUS16602</name>
</gene>
<protein>
    <recommendedName>
        <fullName evidence="3">Ig-like domain-containing protein</fullName>
    </recommendedName>
</protein>
<dbReference type="InterPro" id="IPR036179">
    <property type="entry name" value="Ig-like_dom_sf"/>
</dbReference>
<dbReference type="GO" id="GO:0042289">
    <property type="term" value="F:MHC class II protein binding"/>
    <property type="evidence" value="ECO:0007669"/>
    <property type="project" value="TreeGrafter"/>
</dbReference>
<keyword evidence="1" id="KW-0472">Membrane</keyword>
<reference evidence="4" key="1">
    <citation type="submission" date="2020-03" db="EMBL/GenBank/DDBJ databases">
        <authorList>
            <person name="Weist P."/>
        </authorList>
    </citation>
    <scope>NUCLEOTIDE SEQUENCE</scope>
</reference>
<dbReference type="Pfam" id="PF13927">
    <property type="entry name" value="Ig_3"/>
    <property type="match status" value="1"/>
</dbReference>
<dbReference type="EMBL" id="CADEAL010001074">
    <property type="protein sequence ID" value="CAB1428628.1"/>
    <property type="molecule type" value="Genomic_DNA"/>
</dbReference>
<evidence type="ECO:0000313" key="5">
    <source>
        <dbReference type="Proteomes" id="UP001153269"/>
    </source>
</evidence>
<accession>A0A9N7YK68</accession>
<feature type="chain" id="PRO_5040105045" description="Ig-like domain-containing protein" evidence="2">
    <location>
        <begin position="17"/>
        <end position="262"/>
    </location>
</feature>
<dbReference type="InterPro" id="IPR007110">
    <property type="entry name" value="Ig-like_dom"/>
</dbReference>
<dbReference type="GO" id="GO:0042110">
    <property type="term" value="P:T cell activation"/>
    <property type="evidence" value="ECO:0007669"/>
    <property type="project" value="TreeGrafter"/>
</dbReference>
<evidence type="ECO:0000256" key="1">
    <source>
        <dbReference type="SAM" id="Phobius"/>
    </source>
</evidence>
<dbReference type="InterPro" id="IPR013783">
    <property type="entry name" value="Ig-like_fold"/>
</dbReference>
<keyword evidence="2" id="KW-0732">Signal</keyword>
<evidence type="ECO:0000313" key="4">
    <source>
        <dbReference type="EMBL" id="CAB1428628.1"/>
    </source>
</evidence>
<dbReference type="PANTHER" id="PTHR11422">
    <property type="entry name" value="T-CELL SURFACE GLYCOPROTEIN CD4"/>
    <property type="match status" value="1"/>
</dbReference>
<proteinExistence type="predicted"/>
<dbReference type="SMART" id="SM00409">
    <property type="entry name" value="IG"/>
    <property type="match status" value="1"/>
</dbReference>
<name>A0A9N7YK68_PLEPL</name>
<dbReference type="SUPFAM" id="SSF48726">
    <property type="entry name" value="Immunoglobulin"/>
    <property type="match status" value="1"/>
</dbReference>